<dbReference type="Pfam" id="PF00023">
    <property type="entry name" value="Ank"/>
    <property type="match status" value="1"/>
</dbReference>
<dbReference type="InterPro" id="IPR002110">
    <property type="entry name" value="Ankyrin_rpt"/>
</dbReference>
<evidence type="ECO:0000256" key="1">
    <source>
        <dbReference type="ARBA" id="ARBA00022737"/>
    </source>
</evidence>
<dbReference type="PROSITE" id="PS50088">
    <property type="entry name" value="ANK_REPEAT"/>
    <property type="match status" value="5"/>
</dbReference>
<keyword evidence="2 3" id="KW-0040">ANK repeat</keyword>
<dbReference type="Pfam" id="PF13606">
    <property type="entry name" value="Ank_3"/>
    <property type="match status" value="1"/>
</dbReference>
<organism evidence="4 5">
    <name type="scientific">Fusarium euwallaceae</name>
    <dbReference type="NCBI Taxonomy" id="1147111"/>
    <lineage>
        <taxon>Eukaryota</taxon>
        <taxon>Fungi</taxon>
        <taxon>Dikarya</taxon>
        <taxon>Ascomycota</taxon>
        <taxon>Pezizomycotina</taxon>
        <taxon>Sordariomycetes</taxon>
        <taxon>Hypocreomycetidae</taxon>
        <taxon>Hypocreales</taxon>
        <taxon>Nectriaceae</taxon>
        <taxon>Fusarium</taxon>
        <taxon>Fusarium solani species complex</taxon>
    </lineage>
</organism>
<sequence>MDPLSIITTVFALCTTVENLIAIGGRFGNPGRTIANIGHNCDKTLKILQHYQRYLERRCNELEPNERADSIHLESTLERSCSSLIRDVEKLSQELRRVESPAETRGDLLLNHIHRLLSLPSLQQAHATVKARFKDFEQQQSCLDRHNQLIMLRRTSQLGTPCSSRTSELDSASVSSHSSTSWRVTSSVIDSNARMLAAKSLLDAVHADKYNNVERLLKKPSVDPNVPFPLEGGSSAIVVASSNGNKPMVELLLRHNADTSSRGPEGRTALHIASISNRVDIIELLLLHKANPATVDDAGHTPLWYAARGKETNNSFEALLSAATVDIDGLLDDRLPSPLWAAAATGREDRASALLEQGADFNRQDKKERTLLHRTNWPIAAPLTKLLLQHGANPWARDFPDKRLPLHRAAEQGRIDIAAMLLDRMVEQQECSKTDASNVRDSHGVTPLMCAALQGSLPLVRYLVRKWDAVFDLQDDVGNDAFYCACAEGHIRVASFLLGLGADINRGNNRGNTPLHVAAAKGQEAMVEFLLRLGANTEVKARSLRDTRPSVINDQPVSGPFQHCFLVV</sequence>
<dbReference type="SUPFAM" id="SSF48403">
    <property type="entry name" value="Ankyrin repeat"/>
    <property type="match status" value="1"/>
</dbReference>
<dbReference type="InterPro" id="IPR036770">
    <property type="entry name" value="Ankyrin_rpt-contain_sf"/>
</dbReference>
<dbReference type="Pfam" id="PF12796">
    <property type="entry name" value="Ank_2"/>
    <property type="match status" value="2"/>
</dbReference>
<evidence type="ECO:0000256" key="2">
    <source>
        <dbReference type="ARBA" id="ARBA00023043"/>
    </source>
</evidence>
<gene>
    <name evidence="4" type="ORF">BHE90_017070</name>
</gene>
<evidence type="ECO:0000313" key="5">
    <source>
        <dbReference type="Proteomes" id="UP000287124"/>
    </source>
</evidence>
<comment type="caution">
    <text evidence="4">The sequence shown here is derived from an EMBL/GenBank/DDBJ whole genome shotgun (WGS) entry which is preliminary data.</text>
</comment>
<feature type="repeat" description="ANK" evidence="3">
    <location>
        <begin position="510"/>
        <end position="542"/>
    </location>
</feature>
<proteinExistence type="predicted"/>
<dbReference type="PROSITE" id="PS50297">
    <property type="entry name" value="ANK_REP_REGION"/>
    <property type="match status" value="2"/>
</dbReference>
<accession>A0A430KYL4</accession>
<dbReference type="Proteomes" id="UP000287124">
    <property type="component" value="Unassembled WGS sequence"/>
</dbReference>
<feature type="repeat" description="ANK" evidence="3">
    <location>
        <begin position="232"/>
        <end position="264"/>
    </location>
</feature>
<feature type="repeat" description="ANK" evidence="3">
    <location>
        <begin position="334"/>
        <end position="366"/>
    </location>
</feature>
<dbReference type="SMART" id="SM00248">
    <property type="entry name" value="ANK"/>
    <property type="match status" value="8"/>
</dbReference>
<dbReference type="EMBL" id="MIKF01000792">
    <property type="protein sequence ID" value="RTE68552.1"/>
    <property type="molecule type" value="Genomic_DNA"/>
</dbReference>
<dbReference type="PRINTS" id="PR01415">
    <property type="entry name" value="ANKYRIN"/>
</dbReference>
<reference evidence="4 5" key="1">
    <citation type="submission" date="2017-06" db="EMBL/GenBank/DDBJ databases">
        <title>Comparative genomic analysis of Ambrosia Fusariam Clade fungi.</title>
        <authorList>
            <person name="Stajich J.E."/>
            <person name="Carrillo J."/>
            <person name="Kijimoto T."/>
            <person name="Eskalen A."/>
            <person name="O'Donnell K."/>
            <person name="Kasson M."/>
        </authorList>
    </citation>
    <scope>NUCLEOTIDE SEQUENCE [LARGE SCALE GENOMIC DNA]</scope>
    <source>
        <strain evidence="4 5">UCR1854</strain>
    </source>
</reference>
<keyword evidence="5" id="KW-1185">Reference proteome</keyword>
<feature type="repeat" description="ANK" evidence="3">
    <location>
        <begin position="265"/>
        <end position="297"/>
    </location>
</feature>
<feature type="repeat" description="ANK" evidence="3">
    <location>
        <begin position="477"/>
        <end position="509"/>
    </location>
</feature>
<protein>
    <submittedName>
        <fullName evidence="4">Uncharacterized protein</fullName>
    </submittedName>
</protein>
<dbReference type="AlphaFoldDB" id="A0A430KYL4"/>
<evidence type="ECO:0000313" key="4">
    <source>
        <dbReference type="EMBL" id="RTE68552.1"/>
    </source>
</evidence>
<name>A0A430KYL4_9HYPO</name>
<dbReference type="Gene3D" id="1.25.40.20">
    <property type="entry name" value="Ankyrin repeat-containing domain"/>
    <property type="match status" value="3"/>
</dbReference>
<dbReference type="PANTHER" id="PTHR24198:SF165">
    <property type="entry name" value="ANKYRIN REPEAT-CONTAINING PROTEIN-RELATED"/>
    <property type="match status" value="1"/>
</dbReference>
<keyword evidence="1" id="KW-0677">Repeat</keyword>
<dbReference type="PANTHER" id="PTHR24198">
    <property type="entry name" value="ANKYRIN REPEAT AND PROTEIN KINASE DOMAIN-CONTAINING PROTEIN"/>
    <property type="match status" value="1"/>
</dbReference>
<evidence type="ECO:0000256" key="3">
    <source>
        <dbReference type="PROSITE-ProRule" id="PRU00023"/>
    </source>
</evidence>